<evidence type="ECO:0000256" key="1">
    <source>
        <dbReference type="SAM" id="Phobius"/>
    </source>
</evidence>
<comment type="caution">
    <text evidence="2">The sequence shown here is derived from an EMBL/GenBank/DDBJ whole genome shotgun (WGS) entry which is preliminary data.</text>
</comment>
<feature type="transmembrane region" description="Helical" evidence="1">
    <location>
        <begin position="52"/>
        <end position="70"/>
    </location>
</feature>
<keyword evidence="1" id="KW-1133">Transmembrane helix</keyword>
<keyword evidence="1" id="KW-0472">Membrane</keyword>
<sequence length="166" mass="19130">MEHQDSPTPERPIFEALLYPHRSLGPKGYAILLAGTAAIVFLYGMVFLVMGAWPIFGFLGGEWLLFWFLFRKNHRGDDRAERIRLYADHLLFERYDRQGGHTIERLQPYWLSVILDRAEEPDNALYLRSHGKSIAVGAFLSPQERRDLAAELREVLSRHRSAPVPA</sequence>
<keyword evidence="1" id="KW-0812">Transmembrane</keyword>
<protein>
    <submittedName>
        <fullName evidence="2">DUF2244 domain-containing protein</fullName>
    </submittedName>
</protein>
<dbReference type="Pfam" id="PF10003">
    <property type="entry name" value="DUF2244"/>
    <property type="match status" value="1"/>
</dbReference>
<feature type="transmembrane region" description="Helical" evidence="1">
    <location>
        <begin position="28"/>
        <end position="46"/>
    </location>
</feature>
<name>A0ABU0YN82_9PROT</name>
<evidence type="ECO:0000313" key="2">
    <source>
        <dbReference type="EMBL" id="MDQ7249185.1"/>
    </source>
</evidence>
<dbReference type="InterPro" id="IPR019253">
    <property type="entry name" value="DUF2244_TM"/>
</dbReference>
<dbReference type="EMBL" id="JAUYVI010000005">
    <property type="protein sequence ID" value="MDQ7249185.1"/>
    <property type="molecule type" value="Genomic_DNA"/>
</dbReference>
<proteinExistence type="predicted"/>
<dbReference type="PIRSF" id="PIRSF032162">
    <property type="entry name" value="UCP032162_imp"/>
    <property type="match status" value="1"/>
</dbReference>
<keyword evidence="3" id="KW-1185">Reference proteome</keyword>
<organism evidence="2 3">
    <name type="scientific">Dongia sedimenti</name>
    <dbReference type="NCBI Taxonomy" id="3064282"/>
    <lineage>
        <taxon>Bacteria</taxon>
        <taxon>Pseudomonadati</taxon>
        <taxon>Pseudomonadota</taxon>
        <taxon>Alphaproteobacteria</taxon>
        <taxon>Rhodospirillales</taxon>
        <taxon>Dongiaceae</taxon>
        <taxon>Dongia</taxon>
    </lineage>
</organism>
<dbReference type="RefSeq" id="WP_379956897.1">
    <property type="nucleotide sequence ID" value="NZ_JAUYVI010000005.1"/>
</dbReference>
<gene>
    <name evidence="2" type="ORF">Q8A70_15970</name>
</gene>
<reference evidence="3" key="1">
    <citation type="submission" date="2023-08" db="EMBL/GenBank/DDBJ databases">
        <title>Rhodospirillaceae gen. nov., a novel taxon isolated from the Yangtze River Yuezi River estuary sludge.</title>
        <authorList>
            <person name="Ruan L."/>
        </authorList>
    </citation>
    <scope>NUCLEOTIDE SEQUENCE [LARGE SCALE GENOMIC DNA]</scope>
    <source>
        <strain evidence="3">R-7</strain>
    </source>
</reference>
<dbReference type="Proteomes" id="UP001230156">
    <property type="component" value="Unassembled WGS sequence"/>
</dbReference>
<evidence type="ECO:0000313" key="3">
    <source>
        <dbReference type="Proteomes" id="UP001230156"/>
    </source>
</evidence>
<accession>A0ABU0YN82</accession>
<dbReference type="InterPro" id="IPR016990">
    <property type="entry name" value="UCP032162_TM"/>
</dbReference>